<dbReference type="SUPFAM" id="SSF54001">
    <property type="entry name" value="Cysteine proteinases"/>
    <property type="match status" value="1"/>
</dbReference>
<dbReference type="InterPro" id="IPR050164">
    <property type="entry name" value="Peptidase_C19"/>
</dbReference>
<feature type="domain" description="USP" evidence="3">
    <location>
        <begin position="163"/>
        <end position="259"/>
    </location>
</feature>
<dbReference type="Proteomes" id="UP001415857">
    <property type="component" value="Unassembled WGS sequence"/>
</dbReference>
<dbReference type="PROSITE" id="PS00972">
    <property type="entry name" value="USP_1"/>
    <property type="match status" value="1"/>
</dbReference>
<dbReference type="GO" id="GO:0016579">
    <property type="term" value="P:protein deubiquitination"/>
    <property type="evidence" value="ECO:0007669"/>
    <property type="project" value="InterPro"/>
</dbReference>
<dbReference type="PROSITE" id="PS50235">
    <property type="entry name" value="USP_3"/>
    <property type="match status" value="1"/>
</dbReference>
<name>A0AAP0S1U9_LIQFO</name>
<dbReference type="InterPro" id="IPR018200">
    <property type="entry name" value="USP_CS"/>
</dbReference>
<dbReference type="AlphaFoldDB" id="A0AAP0S1U9"/>
<comment type="similarity">
    <text evidence="1">Belongs to the peptidase C19 family.</text>
</comment>
<dbReference type="PANTHER" id="PTHR24006:SF690">
    <property type="entry name" value="UBIQUITIN CARBOXYL-TERMINAL HYDROLASE 17"/>
    <property type="match status" value="1"/>
</dbReference>
<evidence type="ECO:0000259" key="3">
    <source>
        <dbReference type="PROSITE" id="PS50235"/>
    </source>
</evidence>
<evidence type="ECO:0000313" key="5">
    <source>
        <dbReference type="Proteomes" id="UP001415857"/>
    </source>
</evidence>
<dbReference type="InterPro" id="IPR028889">
    <property type="entry name" value="USP"/>
</dbReference>
<proteinExistence type="inferred from homology"/>
<sequence>MMCSRKGLGNKKPTDGAVLSEKLVTDASKSRSSSFSSCSRSDSVANDRRNDSQFKCKEARSISASASGATGVHAGPSLKSAKNGNIHGVPVKDGGILSLPQSARSGLKTSVRKVVQQFKASKQLPNLLDPGSEIAGKDNYKILFPYELFKKLYSCDGVELFPFGLINCGNSCYANAVLQCLAFTRPLASYLLQGLHSKACQKKGWCFICEFECLILKAREGESPLSPIGILSRIQRIGSHLGRGTEEDAHEFFRWQVCG</sequence>
<dbReference type="FunFam" id="3.90.70.10:FF:000119">
    <property type="entry name" value="Ubiquitin specific peptidase 36"/>
    <property type="match status" value="1"/>
</dbReference>
<feature type="compositionally biased region" description="Low complexity" evidence="2">
    <location>
        <begin position="30"/>
        <end position="43"/>
    </location>
</feature>
<accession>A0AAP0S1U9</accession>
<evidence type="ECO:0000256" key="1">
    <source>
        <dbReference type="ARBA" id="ARBA00009085"/>
    </source>
</evidence>
<dbReference type="GO" id="GO:0005829">
    <property type="term" value="C:cytosol"/>
    <property type="evidence" value="ECO:0007669"/>
    <property type="project" value="TreeGrafter"/>
</dbReference>
<protein>
    <recommendedName>
        <fullName evidence="3">USP domain-containing protein</fullName>
    </recommendedName>
</protein>
<evidence type="ECO:0000313" key="4">
    <source>
        <dbReference type="EMBL" id="KAK9285782.1"/>
    </source>
</evidence>
<dbReference type="InterPro" id="IPR038765">
    <property type="entry name" value="Papain-like_cys_pep_sf"/>
</dbReference>
<organism evidence="4 5">
    <name type="scientific">Liquidambar formosana</name>
    <name type="common">Formosan gum</name>
    <dbReference type="NCBI Taxonomy" id="63359"/>
    <lineage>
        <taxon>Eukaryota</taxon>
        <taxon>Viridiplantae</taxon>
        <taxon>Streptophyta</taxon>
        <taxon>Embryophyta</taxon>
        <taxon>Tracheophyta</taxon>
        <taxon>Spermatophyta</taxon>
        <taxon>Magnoliopsida</taxon>
        <taxon>eudicotyledons</taxon>
        <taxon>Gunneridae</taxon>
        <taxon>Pentapetalae</taxon>
        <taxon>Saxifragales</taxon>
        <taxon>Altingiaceae</taxon>
        <taxon>Liquidambar</taxon>
    </lineage>
</organism>
<evidence type="ECO:0000256" key="2">
    <source>
        <dbReference type="SAM" id="MobiDB-lite"/>
    </source>
</evidence>
<dbReference type="Gene3D" id="3.90.70.10">
    <property type="entry name" value="Cysteine proteinases"/>
    <property type="match status" value="1"/>
</dbReference>
<dbReference type="GO" id="GO:0004843">
    <property type="term" value="F:cysteine-type deubiquitinase activity"/>
    <property type="evidence" value="ECO:0007669"/>
    <property type="project" value="InterPro"/>
</dbReference>
<keyword evidence="5" id="KW-1185">Reference proteome</keyword>
<dbReference type="InterPro" id="IPR001394">
    <property type="entry name" value="Peptidase_C19_UCH"/>
</dbReference>
<comment type="caution">
    <text evidence="4">The sequence shown here is derived from an EMBL/GenBank/DDBJ whole genome shotgun (WGS) entry which is preliminary data.</text>
</comment>
<reference evidence="4 5" key="1">
    <citation type="journal article" date="2024" name="Plant J.">
        <title>Genome sequences and population genomics reveal climatic adaptation and genomic divergence between two closely related sweetgum species.</title>
        <authorList>
            <person name="Xu W.Q."/>
            <person name="Ren C.Q."/>
            <person name="Zhang X.Y."/>
            <person name="Comes H.P."/>
            <person name="Liu X.H."/>
            <person name="Li Y.G."/>
            <person name="Kettle C.J."/>
            <person name="Jalonen R."/>
            <person name="Gaisberger H."/>
            <person name="Ma Y.Z."/>
            <person name="Qiu Y.X."/>
        </authorList>
    </citation>
    <scope>NUCLEOTIDE SEQUENCE [LARGE SCALE GENOMIC DNA]</scope>
    <source>
        <strain evidence="4">Hangzhou</strain>
    </source>
</reference>
<gene>
    <name evidence="4" type="ORF">L1049_024983</name>
</gene>
<dbReference type="PANTHER" id="PTHR24006">
    <property type="entry name" value="UBIQUITIN CARBOXYL-TERMINAL HYDROLASE"/>
    <property type="match status" value="1"/>
</dbReference>
<feature type="region of interest" description="Disordered" evidence="2">
    <location>
        <begin position="1"/>
        <end position="52"/>
    </location>
</feature>
<dbReference type="GO" id="GO:0005634">
    <property type="term" value="C:nucleus"/>
    <property type="evidence" value="ECO:0007669"/>
    <property type="project" value="TreeGrafter"/>
</dbReference>
<dbReference type="Pfam" id="PF00443">
    <property type="entry name" value="UCH"/>
    <property type="match status" value="1"/>
</dbReference>
<dbReference type="EMBL" id="JBBPBK010000005">
    <property type="protein sequence ID" value="KAK9285782.1"/>
    <property type="molecule type" value="Genomic_DNA"/>
</dbReference>